<comment type="catalytic activity">
    <reaction evidence="1">
        <text>a 4-O-methyl-thymidine in DNA + L-cysteinyl-[protein] = a thymidine in DNA + S-methyl-L-cysteinyl-[protein]</text>
        <dbReference type="Rhea" id="RHEA:53428"/>
        <dbReference type="Rhea" id="RHEA-COMP:10131"/>
        <dbReference type="Rhea" id="RHEA-COMP:10132"/>
        <dbReference type="Rhea" id="RHEA-COMP:13555"/>
        <dbReference type="Rhea" id="RHEA-COMP:13556"/>
        <dbReference type="ChEBI" id="CHEBI:29950"/>
        <dbReference type="ChEBI" id="CHEBI:82612"/>
        <dbReference type="ChEBI" id="CHEBI:137386"/>
        <dbReference type="ChEBI" id="CHEBI:137387"/>
        <dbReference type="EC" id="2.1.1.63"/>
    </reaction>
</comment>
<evidence type="ECO:0000259" key="7">
    <source>
        <dbReference type="Pfam" id="PF01035"/>
    </source>
</evidence>
<dbReference type="NCBIfam" id="TIGR00589">
    <property type="entry name" value="ogt"/>
    <property type="match status" value="1"/>
</dbReference>
<organism evidence="8 9">
    <name type="scientific">Ramlibacter aquaticus</name>
    <dbReference type="NCBI Taxonomy" id="2780094"/>
    <lineage>
        <taxon>Bacteria</taxon>
        <taxon>Pseudomonadati</taxon>
        <taxon>Pseudomonadota</taxon>
        <taxon>Betaproteobacteria</taxon>
        <taxon>Burkholderiales</taxon>
        <taxon>Comamonadaceae</taxon>
        <taxon>Ramlibacter</taxon>
    </lineage>
</organism>
<evidence type="ECO:0000313" key="9">
    <source>
        <dbReference type="Proteomes" id="UP000715965"/>
    </source>
</evidence>
<dbReference type="SUPFAM" id="SSF46767">
    <property type="entry name" value="Methylated DNA-protein cysteine methyltransferase, C-terminal domain"/>
    <property type="match status" value="1"/>
</dbReference>
<dbReference type="CDD" id="cd06445">
    <property type="entry name" value="ATase"/>
    <property type="match status" value="1"/>
</dbReference>
<dbReference type="InterPro" id="IPR036388">
    <property type="entry name" value="WH-like_DNA-bd_sf"/>
</dbReference>
<dbReference type="Proteomes" id="UP000715965">
    <property type="component" value="Unassembled WGS sequence"/>
</dbReference>
<evidence type="ECO:0000256" key="2">
    <source>
        <dbReference type="ARBA" id="ARBA00022603"/>
    </source>
</evidence>
<dbReference type="InterPro" id="IPR001497">
    <property type="entry name" value="MethylDNA_cys_MeTrfase_AS"/>
</dbReference>
<dbReference type="SUPFAM" id="SSF53155">
    <property type="entry name" value="Methylated DNA-protein cysteine methyltransferase domain"/>
    <property type="match status" value="1"/>
</dbReference>
<evidence type="ECO:0000256" key="6">
    <source>
        <dbReference type="ARBA" id="ARBA00049348"/>
    </source>
</evidence>
<evidence type="ECO:0000256" key="5">
    <source>
        <dbReference type="ARBA" id="ARBA00023204"/>
    </source>
</evidence>
<dbReference type="Pfam" id="PF01035">
    <property type="entry name" value="DNA_binding_1"/>
    <property type="match status" value="1"/>
</dbReference>
<accession>A0ABR9SEQ3</accession>
<evidence type="ECO:0000313" key="8">
    <source>
        <dbReference type="EMBL" id="MBE7940803.1"/>
    </source>
</evidence>
<proteinExistence type="predicted"/>
<sequence>MDGAGWCLFETALGPCGIAWRADGTILAAQLPEADSERTRARMAQRLPGVDEREPSLAVQVVMARMQAALAGHPDGLEDVRLAWDTVTPFHRRVYEITRAIPPGRTRTYGEIAQALGEPGASRAVGQALGLNPFAPIVPCHRVLAAGNAGGGFSADGGVATKLRMLQAEQAQPAGAPDLFGFSL</sequence>
<name>A0ABR9SEQ3_9BURK</name>
<keyword evidence="5" id="KW-0234">DNA repair</keyword>
<keyword evidence="4" id="KW-0227">DNA damage</keyword>
<keyword evidence="9" id="KW-1185">Reference proteome</keyword>
<gene>
    <name evidence="8" type="ORF">IM725_09500</name>
</gene>
<dbReference type="EMBL" id="JADDOJ010000031">
    <property type="protein sequence ID" value="MBE7940803.1"/>
    <property type="molecule type" value="Genomic_DNA"/>
</dbReference>
<keyword evidence="3" id="KW-0808">Transferase</keyword>
<dbReference type="InterPro" id="IPR036631">
    <property type="entry name" value="MGMT_N_sf"/>
</dbReference>
<dbReference type="PROSITE" id="PS00374">
    <property type="entry name" value="MGMT"/>
    <property type="match status" value="1"/>
</dbReference>
<dbReference type="Gene3D" id="1.10.10.10">
    <property type="entry name" value="Winged helix-like DNA-binding domain superfamily/Winged helix DNA-binding domain"/>
    <property type="match status" value="1"/>
</dbReference>
<evidence type="ECO:0000256" key="3">
    <source>
        <dbReference type="ARBA" id="ARBA00022679"/>
    </source>
</evidence>
<evidence type="ECO:0000256" key="4">
    <source>
        <dbReference type="ARBA" id="ARBA00022763"/>
    </source>
</evidence>
<evidence type="ECO:0000256" key="1">
    <source>
        <dbReference type="ARBA" id="ARBA00001286"/>
    </source>
</evidence>
<comment type="catalytic activity">
    <reaction evidence="6">
        <text>a 6-O-methyl-2'-deoxyguanosine in DNA + L-cysteinyl-[protein] = S-methyl-L-cysteinyl-[protein] + a 2'-deoxyguanosine in DNA</text>
        <dbReference type="Rhea" id="RHEA:24000"/>
        <dbReference type="Rhea" id="RHEA-COMP:10131"/>
        <dbReference type="Rhea" id="RHEA-COMP:10132"/>
        <dbReference type="Rhea" id="RHEA-COMP:11367"/>
        <dbReference type="Rhea" id="RHEA-COMP:11368"/>
        <dbReference type="ChEBI" id="CHEBI:29950"/>
        <dbReference type="ChEBI" id="CHEBI:82612"/>
        <dbReference type="ChEBI" id="CHEBI:85445"/>
        <dbReference type="ChEBI" id="CHEBI:85448"/>
        <dbReference type="EC" id="2.1.1.63"/>
    </reaction>
</comment>
<reference evidence="8 9" key="1">
    <citation type="submission" date="2020-10" db="EMBL/GenBank/DDBJ databases">
        <title>Draft genome of Ramlibacter aquaticus LMG 30558.</title>
        <authorList>
            <person name="Props R."/>
        </authorList>
    </citation>
    <scope>NUCLEOTIDE SEQUENCE [LARGE SCALE GENOMIC DNA]</scope>
    <source>
        <strain evidence="8 9">LMG 30558</strain>
    </source>
</reference>
<comment type="caution">
    <text evidence="8">The sequence shown here is derived from an EMBL/GenBank/DDBJ whole genome shotgun (WGS) entry which is preliminary data.</text>
</comment>
<dbReference type="RefSeq" id="WP_193780339.1">
    <property type="nucleotide sequence ID" value="NZ_JADDOJ010000031.1"/>
</dbReference>
<dbReference type="InterPro" id="IPR036217">
    <property type="entry name" value="MethylDNA_cys_MeTrfase_DNAb"/>
</dbReference>
<protein>
    <submittedName>
        <fullName evidence="8">Methylated-DNA--[protein]-cysteine S-methyltransferase</fullName>
    </submittedName>
</protein>
<feature type="domain" description="Methylated-DNA-[protein]-cysteine S-methyltransferase DNA binding" evidence="7">
    <location>
        <begin position="89"/>
        <end position="170"/>
    </location>
</feature>
<dbReference type="InterPro" id="IPR014048">
    <property type="entry name" value="MethylDNA_cys_MeTrfase_DNA-bd"/>
</dbReference>
<dbReference type="PANTHER" id="PTHR10815:SF5">
    <property type="entry name" value="METHYLATED-DNA--PROTEIN-CYSTEINE METHYLTRANSFERASE"/>
    <property type="match status" value="1"/>
</dbReference>
<dbReference type="PANTHER" id="PTHR10815">
    <property type="entry name" value="METHYLATED-DNA--PROTEIN-CYSTEINE METHYLTRANSFERASE"/>
    <property type="match status" value="1"/>
</dbReference>
<keyword evidence="2" id="KW-0489">Methyltransferase</keyword>